<comment type="caution">
    <text evidence="1">The sequence shown here is derived from an EMBL/GenBank/DDBJ whole genome shotgun (WGS) entry which is preliminary data.</text>
</comment>
<dbReference type="EMBL" id="ANJA01000740">
    <property type="protein sequence ID" value="ETO82284.1"/>
    <property type="molecule type" value="Genomic_DNA"/>
</dbReference>
<sequence>MSQLIERTVDHYDRQAGAISRGLYTRSEVSRQRLSVEASTKAVMGEARAQASIFEAGAYGPNVGAHARAGVGGVGGFLTAELGRVEVKTGVVNVGMCLNINSGIHVGVDNFKVKILGVTVYR</sequence>
<evidence type="ECO:0000313" key="2">
    <source>
        <dbReference type="Proteomes" id="UP000028582"/>
    </source>
</evidence>
<dbReference type="Proteomes" id="UP000028582">
    <property type="component" value="Unassembled WGS sequence"/>
</dbReference>
<organism evidence="1 2">
    <name type="scientific">Phytophthora nicotianae P1976</name>
    <dbReference type="NCBI Taxonomy" id="1317066"/>
    <lineage>
        <taxon>Eukaryota</taxon>
        <taxon>Sar</taxon>
        <taxon>Stramenopiles</taxon>
        <taxon>Oomycota</taxon>
        <taxon>Peronosporomycetes</taxon>
        <taxon>Peronosporales</taxon>
        <taxon>Peronosporaceae</taxon>
        <taxon>Phytophthora</taxon>
    </lineage>
</organism>
<dbReference type="AlphaFoldDB" id="A0A081ATS3"/>
<gene>
    <name evidence="1" type="ORF">F444_03548</name>
</gene>
<accession>A0A081ATS3</accession>
<evidence type="ECO:0000313" key="1">
    <source>
        <dbReference type="EMBL" id="ETO82284.1"/>
    </source>
</evidence>
<proteinExistence type="predicted"/>
<name>A0A081ATS3_PHYNI</name>
<protein>
    <submittedName>
        <fullName evidence="1">Uncharacterized protein</fullName>
    </submittedName>
</protein>
<reference evidence="1 2" key="1">
    <citation type="submission" date="2013-11" db="EMBL/GenBank/DDBJ databases">
        <title>The Genome Sequence of Phytophthora parasitica P1976.</title>
        <authorList>
            <consortium name="The Broad Institute Genomics Platform"/>
            <person name="Russ C."/>
            <person name="Tyler B."/>
            <person name="Panabieres F."/>
            <person name="Shan W."/>
            <person name="Tripathy S."/>
            <person name="Grunwald N."/>
            <person name="Machado M."/>
            <person name="Johnson C.S."/>
            <person name="Walker B."/>
            <person name="Young S."/>
            <person name="Zeng Q."/>
            <person name="Gargeya S."/>
            <person name="Fitzgerald M."/>
            <person name="Haas B."/>
            <person name="Abouelleil A."/>
            <person name="Allen A.W."/>
            <person name="Alvarado L."/>
            <person name="Arachchi H.M."/>
            <person name="Berlin A.M."/>
            <person name="Chapman S.B."/>
            <person name="Gainer-Dewar J."/>
            <person name="Goldberg J."/>
            <person name="Griggs A."/>
            <person name="Gujja S."/>
            <person name="Hansen M."/>
            <person name="Howarth C."/>
            <person name="Imamovic A."/>
            <person name="Ireland A."/>
            <person name="Larimer J."/>
            <person name="McCowan C."/>
            <person name="Murphy C."/>
            <person name="Pearson M."/>
            <person name="Poon T.W."/>
            <person name="Priest M."/>
            <person name="Roberts A."/>
            <person name="Saif S."/>
            <person name="Shea T."/>
            <person name="Sisk P."/>
            <person name="Sykes S."/>
            <person name="Wortman J."/>
            <person name="Nusbaum C."/>
            <person name="Birren B."/>
        </authorList>
    </citation>
    <scope>NUCLEOTIDE SEQUENCE [LARGE SCALE GENOMIC DNA]</scope>
    <source>
        <strain evidence="1 2">P1976</strain>
    </source>
</reference>